<proteinExistence type="predicted"/>
<dbReference type="InterPro" id="IPR046357">
    <property type="entry name" value="PPIase_dom_sf"/>
</dbReference>
<keyword evidence="6 7" id="KW-0413">Isomerase</keyword>
<keyword evidence="3" id="KW-0677">Repeat</keyword>
<dbReference type="FunFam" id="3.10.50.40:FF:000006">
    <property type="entry name" value="Peptidyl-prolyl cis-trans isomerase"/>
    <property type="match status" value="1"/>
</dbReference>
<evidence type="ECO:0000256" key="6">
    <source>
        <dbReference type="ARBA" id="ARBA00023235"/>
    </source>
</evidence>
<dbReference type="OrthoDB" id="433738at2759"/>
<dbReference type="InterPro" id="IPR011990">
    <property type="entry name" value="TPR-like_helical_dom_sf"/>
</dbReference>
<gene>
    <name evidence="11" type="ORF">ALC60_12503</name>
</gene>
<dbReference type="SUPFAM" id="SSF54534">
    <property type="entry name" value="FKBP-like"/>
    <property type="match status" value="2"/>
</dbReference>
<dbReference type="PANTHER" id="PTHR46512:SF9">
    <property type="entry name" value="PEPTIDYLPROLYL ISOMERASE"/>
    <property type="match status" value="1"/>
</dbReference>
<keyword evidence="12" id="KW-1185">Reference proteome</keyword>
<name>A0A151WKW4_9HYME</name>
<evidence type="ECO:0000256" key="9">
    <source>
        <dbReference type="SAM" id="MobiDB-lite"/>
    </source>
</evidence>
<comment type="catalytic activity">
    <reaction evidence="1 7">
        <text>[protein]-peptidylproline (omega=180) = [protein]-peptidylproline (omega=0)</text>
        <dbReference type="Rhea" id="RHEA:16237"/>
        <dbReference type="Rhea" id="RHEA-COMP:10747"/>
        <dbReference type="Rhea" id="RHEA-COMP:10748"/>
        <dbReference type="ChEBI" id="CHEBI:83833"/>
        <dbReference type="ChEBI" id="CHEBI:83834"/>
        <dbReference type="EC" id="5.2.1.8"/>
    </reaction>
</comment>
<protein>
    <recommendedName>
        <fullName evidence="2 7">peptidylprolyl isomerase</fullName>
        <ecNumber evidence="2 7">5.2.1.8</ecNumber>
    </recommendedName>
</protein>
<evidence type="ECO:0000256" key="4">
    <source>
        <dbReference type="ARBA" id="ARBA00022803"/>
    </source>
</evidence>
<dbReference type="EC" id="5.2.1.8" evidence="2 7"/>
<dbReference type="PROSITE" id="PS50059">
    <property type="entry name" value="FKBP_PPIASE"/>
    <property type="match status" value="2"/>
</dbReference>
<evidence type="ECO:0000256" key="7">
    <source>
        <dbReference type="PROSITE-ProRule" id="PRU00277"/>
    </source>
</evidence>
<feature type="repeat" description="TPR" evidence="8">
    <location>
        <begin position="334"/>
        <end position="367"/>
    </location>
</feature>
<dbReference type="Proteomes" id="UP000075809">
    <property type="component" value="Unassembled WGS sequence"/>
</dbReference>
<dbReference type="InterPro" id="IPR001179">
    <property type="entry name" value="PPIase_FKBP_dom"/>
</dbReference>
<dbReference type="SMART" id="SM00028">
    <property type="entry name" value="TPR"/>
    <property type="match status" value="3"/>
</dbReference>
<dbReference type="Gene3D" id="1.25.40.10">
    <property type="entry name" value="Tetratricopeptide repeat domain"/>
    <property type="match status" value="1"/>
</dbReference>
<feature type="domain" description="PPIase FKBP-type" evidence="10">
    <location>
        <begin position="31"/>
        <end position="119"/>
    </location>
</feature>
<dbReference type="Pfam" id="PF00254">
    <property type="entry name" value="FKBP_C"/>
    <property type="match status" value="2"/>
</dbReference>
<accession>A0A151WKW4</accession>
<evidence type="ECO:0000256" key="5">
    <source>
        <dbReference type="ARBA" id="ARBA00023110"/>
    </source>
</evidence>
<dbReference type="EMBL" id="KQ983001">
    <property type="protein sequence ID" value="KYQ48447.1"/>
    <property type="molecule type" value="Genomic_DNA"/>
</dbReference>
<feature type="compositionally biased region" description="Basic and acidic residues" evidence="9">
    <location>
        <begin position="427"/>
        <end position="443"/>
    </location>
</feature>
<keyword evidence="4 8" id="KW-0802">TPR repeat</keyword>
<dbReference type="KEGG" id="mzt:108728984"/>
<dbReference type="PANTHER" id="PTHR46512">
    <property type="entry name" value="PEPTIDYLPROLYL ISOMERASE"/>
    <property type="match status" value="1"/>
</dbReference>
<evidence type="ECO:0000259" key="10">
    <source>
        <dbReference type="PROSITE" id="PS50059"/>
    </source>
</evidence>
<dbReference type="InterPro" id="IPR050754">
    <property type="entry name" value="FKBP4/5/8-like"/>
</dbReference>
<evidence type="ECO:0000256" key="1">
    <source>
        <dbReference type="ARBA" id="ARBA00000971"/>
    </source>
</evidence>
<dbReference type="Pfam" id="PF13181">
    <property type="entry name" value="TPR_8"/>
    <property type="match status" value="1"/>
</dbReference>
<keyword evidence="5 7" id="KW-0697">Rotamase</keyword>
<evidence type="ECO:0000256" key="8">
    <source>
        <dbReference type="PROSITE-ProRule" id="PRU00339"/>
    </source>
</evidence>
<evidence type="ECO:0000256" key="2">
    <source>
        <dbReference type="ARBA" id="ARBA00013194"/>
    </source>
</evidence>
<dbReference type="SUPFAM" id="SSF48452">
    <property type="entry name" value="TPR-like"/>
    <property type="match status" value="1"/>
</dbReference>
<dbReference type="FunFam" id="3.10.50.40:FF:000013">
    <property type="entry name" value="Peptidylprolyl isomerase"/>
    <property type="match status" value="1"/>
</dbReference>
<dbReference type="GO" id="GO:0003755">
    <property type="term" value="F:peptidyl-prolyl cis-trans isomerase activity"/>
    <property type="evidence" value="ECO:0007669"/>
    <property type="project" value="UniProtKB-KW"/>
</dbReference>
<evidence type="ECO:0000313" key="12">
    <source>
        <dbReference type="Proteomes" id="UP000075809"/>
    </source>
</evidence>
<sequence>MVEVDLTSAQDGGVLKEIIKEGEGDSLPTNGCRVKVHYIGSLQDGTKFDSSRDRDKPFTFTLGNNSVIKGWDVGVATMKKGEIAMLTCGPDYAYGKNGSLPLIPADATLKFELEVLDWTGEELAPNKDKGIERFQIVVGENYAHPDEGSTVKIHLTGKYNDQVFEDRDIEFVLGEGEVVGIIDGVEIALQHFLKNEKSRLLIKSKYAFKEQGNPKFNIPPNADVEYEVELQNFEKEKVLWTLKSPEKIEQAKMQKEKGTNYLKSDKFNLAIKVYQKIFKYLDDASSFEDNLKKERDSLVKAAHLNLALCYLKTNENVLARDECTKVLQLDPQNEKALFRRGQANLGLTWPEKALNDFRKVLKVQPKNTAASKQILICNSLIKQQLTKEKKLYANMFDKFAQEDKQKEEQKLKEQPDVMHGTLGEWGQEERPGGRDATAFEKENPNILMLNANGSGEFKNM</sequence>
<dbReference type="PROSITE" id="PS50005">
    <property type="entry name" value="TPR"/>
    <property type="match status" value="1"/>
</dbReference>
<evidence type="ECO:0000313" key="11">
    <source>
        <dbReference type="EMBL" id="KYQ48447.1"/>
    </source>
</evidence>
<dbReference type="InterPro" id="IPR019734">
    <property type="entry name" value="TPR_rpt"/>
</dbReference>
<organism evidence="11 12">
    <name type="scientific">Mycetomoellerius zeteki</name>
    <dbReference type="NCBI Taxonomy" id="64791"/>
    <lineage>
        <taxon>Eukaryota</taxon>
        <taxon>Metazoa</taxon>
        <taxon>Ecdysozoa</taxon>
        <taxon>Arthropoda</taxon>
        <taxon>Hexapoda</taxon>
        <taxon>Insecta</taxon>
        <taxon>Pterygota</taxon>
        <taxon>Neoptera</taxon>
        <taxon>Endopterygota</taxon>
        <taxon>Hymenoptera</taxon>
        <taxon>Apocrita</taxon>
        <taxon>Aculeata</taxon>
        <taxon>Formicoidea</taxon>
        <taxon>Formicidae</taxon>
        <taxon>Myrmicinae</taxon>
        <taxon>Mycetomoellerius</taxon>
    </lineage>
</organism>
<dbReference type="AlphaFoldDB" id="A0A151WKW4"/>
<feature type="domain" description="PPIase FKBP-type" evidence="10">
    <location>
        <begin position="148"/>
        <end position="234"/>
    </location>
</feature>
<evidence type="ECO:0000256" key="3">
    <source>
        <dbReference type="ARBA" id="ARBA00022737"/>
    </source>
</evidence>
<dbReference type="FunFam" id="1.25.40.10:FF:000008">
    <property type="entry name" value="Peptidylprolyl isomerase"/>
    <property type="match status" value="1"/>
</dbReference>
<reference evidence="11 12" key="1">
    <citation type="submission" date="2015-09" db="EMBL/GenBank/DDBJ databases">
        <title>Trachymyrmex zeteki WGS genome.</title>
        <authorList>
            <person name="Nygaard S."/>
            <person name="Hu H."/>
            <person name="Boomsma J."/>
            <person name="Zhang G."/>
        </authorList>
    </citation>
    <scope>NUCLEOTIDE SEQUENCE [LARGE SCALE GENOMIC DNA]</scope>
    <source>
        <strain evidence="11">Tzet28-1</strain>
        <tissue evidence="11">Whole body</tissue>
    </source>
</reference>
<feature type="compositionally biased region" description="Basic and acidic residues" evidence="9">
    <location>
        <begin position="404"/>
        <end position="416"/>
    </location>
</feature>
<dbReference type="Gene3D" id="3.10.50.40">
    <property type="match status" value="2"/>
</dbReference>
<feature type="region of interest" description="Disordered" evidence="9">
    <location>
        <begin position="404"/>
        <end position="444"/>
    </location>
</feature>
<dbReference type="STRING" id="64791.A0A151WKW4"/>